<gene>
    <name evidence="2" type="ORF">BaRGS_00020992</name>
</gene>
<comment type="caution">
    <text evidence="2">The sequence shown here is derived from an EMBL/GenBank/DDBJ whole genome shotgun (WGS) entry which is preliminary data.</text>
</comment>
<dbReference type="AlphaFoldDB" id="A0ABD0KKK5"/>
<keyword evidence="3" id="KW-1185">Reference proteome</keyword>
<evidence type="ECO:0000313" key="2">
    <source>
        <dbReference type="EMBL" id="KAK7487725.1"/>
    </source>
</evidence>
<reference evidence="2 3" key="1">
    <citation type="journal article" date="2023" name="Sci. Data">
        <title>Genome assembly of the Korean intertidal mud-creeper Batillaria attramentaria.</title>
        <authorList>
            <person name="Patra A.K."/>
            <person name="Ho P.T."/>
            <person name="Jun S."/>
            <person name="Lee S.J."/>
            <person name="Kim Y."/>
            <person name="Won Y.J."/>
        </authorList>
    </citation>
    <scope>NUCLEOTIDE SEQUENCE [LARGE SCALE GENOMIC DNA]</scope>
    <source>
        <strain evidence="2">Wonlab-2016</strain>
    </source>
</reference>
<organism evidence="2 3">
    <name type="scientific">Batillaria attramentaria</name>
    <dbReference type="NCBI Taxonomy" id="370345"/>
    <lineage>
        <taxon>Eukaryota</taxon>
        <taxon>Metazoa</taxon>
        <taxon>Spiralia</taxon>
        <taxon>Lophotrochozoa</taxon>
        <taxon>Mollusca</taxon>
        <taxon>Gastropoda</taxon>
        <taxon>Caenogastropoda</taxon>
        <taxon>Sorbeoconcha</taxon>
        <taxon>Cerithioidea</taxon>
        <taxon>Batillariidae</taxon>
        <taxon>Batillaria</taxon>
    </lineage>
</organism>
<dbReference type="EMBL" id="JACVVK020000160">
    <property type="protein sequence ID" value="KAK7487725.1"/>
    <property type="molecule type" value="Genomic_DNA"/>
</dbReference>
<proteinExistence type="predicted"/>
<feature type="chain" id="PRO_5044891166" evidence="1">
    <location>
        <begin position="20"/>
        <end position="76"/>
    </location>
</feature>
<name>A0ABD0KKK5_9CAEN</name>
<feature type="signal peptide" evidence="1">
    <location>
        <begin position="1"/>
        <end position="19"/>
    </location>
</feature>
<sequence length="76" mass="8159">MAGKLFGAGVLVLSMLVLAVTVAEHDKDHASCHAACANKFLAERPKMSEEMLSTCLFRCEGDEGYVDVHGTSDDTQ</sequence>
<evidence type="ECO:0000256" key="1">
    <source>
        <dbReference type="SAM" id="SignalP"/>
    </source>
</evidence>
<dbReference type="Proteomes" id="UP001519460">
    <property type="component" value="Unassembled WGS sequence"/>
</dbReference>
<accession>A0ABD0KKK5</accession>
<evidence type="ECO:0000313" key="3">
    <source>
        <dbReference type="Proteomes" id="UP001519460"/>
    </source>
</evidence>
<protein>
    <submittedName>
        <fullName evidence="2">Uncharacterized protein</fullName>
    </submittedName>
</protein>
<keyword evidence="1" id="KW-0732">Signal</keyword>